<feature type="transmembrane region" description="Helical" evidence="2">
    <location>
        <begin position="139"/>
        <end position="160"/>
    </location>
</feature>
<keyword evidence="2" id="KW-0812">Transmembrane</keyword>
<sequence>MNRLTVTNHVFTLGRLILLRLLYLSYITFYELPESYQSSYEAIEHGIKPLPTWPDYLGLSKWLTEYPYTDLTRVESLGLAIAIAVVFLGLIHGSCRRLIELIDVPIRWERSPLLAVLRTIARSTLFLPSEIQTVLPNHLIQVLFSLILLLNFLIVSHITLNTIPMPLVYEAFNRPGGSLLNTLFIIFKSIFWGDWDVRTTFIRLYFVFFVVYLGLSFLYAMLLTLWEDIFWPGLCIFSTHAALKLLFPYFDGLVPSKKRRAEYNLVLDAELAKLAKAISEAHESSREMREAGVFWPGKAELMIGLDQVLGHIVIEPLQSFCEAIYELLRDIPQEITSESDAAEARRLLVRTLWKLSQGGLVGGSTDGAKIDGYEVSLGAERAFKWVLEDLDDTYCLGFDCFWPSRVFNMWQHTEDIRAALKRRLSEVKALTRKKKRALFPESSVAYWRITPPDDADAEKRRLPFQPRSYRDFMLFERHYYGAAIGMTSVYHPLANKLGSLFSMVTGLDFPFFKPHALWYKQPIFYQSNHLAFYSDGASITYPSYCRYLDVELELGIVLGRSLYNASPDEATAAIAGFCVFNDFSARNTQMEEMASKAFANSISSTVVSADEVLPHIDHLSGRITINNVVVKEPRVDSWQFSLGQVSGSLTTGLVLGIGKAEGRESAVSSA</sequence>
<proteinExistence type="inferred from homology"/>
<feature type="transmembrane region" description="Helical" evidence="2">
    <location>
        <begin position="12"/>
        <end position="30"/>
    </location>
</feature>
<keyword evidence="2" id="KW-1133">Transmembrane helix</keyword>
<dbReference type="Proteomes" id="UP000481858">
    <property type="component" value="Unassembled WGS sequence"/>
</dbReference>
<dbReference type="OrthoDB" id="411064at2759"/>
<dbReference type="PANTHER" id="PTHR43211">
    <property type="entry name" value="FUMARYLACETOACETATE HYDROLASE"/>
    <property type="match status" value="1"/>
</dbReference>
<keyword evidence="2" id="KW-0472">Membrane</keyword>
<dbReference type="InParanoid" id="A0A7C8IWV2"/>
<evidence type="ECO:0000256" key="1">
    <source>
        <dbReference type="ARBA" id="ARBA00010211"/>
    </source>
</evidence>
<dbReference type="AlphaFoldDB" id="A0A7C8IWV2"/>
<dbReference type="InterPro" id="IPR036663">
    <property type="entry name" value="Fumarylacetoacetase_C_sf"/>
</dbReference>
<dbReference type="SUPFAM" id="SSF56529">
    <property type="entry name" value="FAH"/>
    <property type="match status" value="1"/>
</dbReference>
<feature type="transmembrane region" description="Helical" evidence="2">
    <location>
        <begin position="71"/>
        <end position="91"/>
    </location>
</feature>
<dbReference type="GO" id="GO:0003824">
    <property type="term" value="F:catalytic activity"/>
    <property type="evidence" value="ECO:0007669"/>
    <property type="project" value="InterPro"/>
</dbReference>
<comment type="caution">
    <text evidence="4">The sequence shown here is derived from an EMBL/GenBank/DDBJ whole genome shotgun (WGS) entry which is preliminary data.</text>
</comment>
<dbReference type="InterPro" id="IPR011234">
    <property type="entry name" value="Fumarylacetoacetase-like_C"/>
</dbReference>
<dbReference type="Gene3D" id="3.90.850.10">
    <property type="entry name" value="Fumarylacetoacetase-like, C-terminal domain"/>
    <property type="match status" value="1"/>
</dbReference>
<evidence type="ECO:0000313" key="5">
    <source>
        <dbReference type="Proteomes" id="UP000481858"/>
    </source>
</evidence>
<evidence type="ECO:0000313" key="4">
    <source>
        <dbReference type="EMBL" id="KAF2968282.1"/>
    </source>
</evidence>
<comment type="similarity">
    <text evidence="1">Belongs to the FAH family.</text>
</comment>
<protein>
    <recommendedName>
        <fullName evidence="3">Fumarylacetoacetase-like C-terminal domain-containing protein</fullName>
    </recommendedName>
</protein>
<gene>
    <name evidence="4" type="ORF">GQX73_g5289</name>
</gene>
<evidence type="ECO:0000259" key="3">
    <source>
        <dbReference type="Pfam" id="PF01557"/>
    </source>
</evidence>
<keyword evidence="5" id="KW-1185">Reference proteome</keyword>
<reference evidence="4 5" key="1">
    <citation type="submission" date="2019-12" db="EMBL/GenBank/DDBJ databases">
        <title>Draft genome sequence of the ascomycete Xylaria multiplex DSM 110363.</title>
        <authorList>
            <person name="Buettner E."/>
            <person name="Kellner H."/>
        </authorList>
    </citation>
    <scope>NUCLEOTIDE SEQUENCE [LARGE SCALE GENOMIC DNA]</scope>
    <source>
        <strain evidence="4 5">DSM 110363</strain>
    </source>
</reference>
<organism evidence="4 5">
    <name type="scientific">Xylaria multiplex</name>
    <dbReference type="NCBI Taxonomy" id="323545"/>
    <lineage>
        <taxon>Eukaryota</taxon>
        <taxon>Fungi</taxon>
        <taxon>Dikarya</taxon>
        <taxon>Ascomycota</taxon>
        <taxon>Pezizomycotina</taxon>
        <taxon>Sordariomycetes</taxon>
        <taxon>Xylariomycetidae</taxon>
        <taxon>Xylariales</taxon>
        <taxon>Xylariaceae</taxon>
        <taxon>Xylaria</taxon>
    </lineage>
</organism>
<feature type="transmembrane region" description="Helical" evidence="2">
    <location>
        <begin position="172"/>
        <end position="192"/>
    </location>
</feature>
<feature type="domain" description="Fumarylacetoacetase-like C-terminal" evidence="3">
    <location>
        <begin position="520"/>
        <end position="645"/>
    </location>
</feature>
<dbReference type="PANTHER" id="PTHR43211:SF1">
    <property type="entry name" value="BLL6422 PROTEIN"/>
    <property type="match status" value="1"/>
</dbReference>
<feature type="transmembrane region" description="Helical" evidence="2">
    <location>
        <begin position="204"/>
        <end position="223"/>
    </location>
</feature>
<dbReference type="Pfam" id="PF01557">
    <property type="entry name" value="FAA_hydrolase"/>
    <property type="match status" value="1"/>
</dbReference>
<accession>A0A7C8IWV2</accession>
<evidence type="ECO:0000256" key="2">
    <source>
        <dbReference type="SAM" id="Phobius"/>
    </source>
</evidence>
<name>A0A7C8IWV2_9PEZI</name>
<dbReference type="EMBL" id="WUBL01000053">
    <property type="protein sequence ID" value="KAF2968282.1"/>
    <property type="molecule type" value="Genomic_DNA"/>
</dbReference>